<accession>A0ABP0W7H7</accession>
<proteinExistence type="predicted"/>
<protein>
    <submittedName>
        <fullName evidence="1">Uncharacterized protein</fullName>
    </submittedName>
</protein>
<keyword evidence="2" id="KW-1185">Reference proteome</keyword>
<sequence length="104" mass="11582">MIWTFACEGAYHPQFLGTTNQHYNPCTASWHYKSASQSLHSFLAQQLSVTIRAQFLAWHSKSTLQSLHSMDPSSDLAQNLSYNVSPVHITKADARLKAAAATME</sequence>
<dbReference type="Proteomes" id="UP001497444">
    <property type="component" value="Chromosome 15"/>
</dbReference>
<reference evidence="1" key="1">
    <citation type="submission" date="2024-02" db="EMBL/GenBank/DDBJ databases">
        <authorList>
            <consortium name="ELIXIR-Norway"/>
            <consortium name="Elixir Norway"/>
        </authorList>
    </citation>
    <scope>NUCLEOTIDE SEQUENCE</scope>
</reference>
<dbReference type="EMBL" id="OZ020110">
    <property type="protein sequence ID" value="CAK9262759.1"/>
    <property type="molecule type" value="Genomic_DNA"/>
</dbReference>
<gene>
    <name evidence="1" type="ORF">CSSPJE1EN1_LOCUS8237</name>
</gene>
<organism evidence="1 2">
    <name type="scientific">Sphagnum jensenii</name>
    <dbReference type="NCBI Taxonomy" id="128206"/>
    <lineage>
        <taxon>Eukaryota</taxon>
        <taxon>Viridiplantae</taxon>
        <taxon>Streptophyta</taxon>
        <taxon>Embryophyta</taxon>
        <taxon>Bryophyta</taxon>
        <taxon>Sphagnophytina</taxon>
        <taxon>Sphagnopsida</taxon>
        <taxon>Sphagnales</taxon>
        <taxon>Sphagnaceae</taxon>
        <taxon>Sphagnum</taxon>
    </lineage>
</organism>
<evidence type="ECO:0000313" key="2">
    <source>
        <dbReference type="Proteomes" id="UP001497444"/>
    </source>
</evidence>
<evidence type="ECO:0000313" key="1">
    <source>
        <dbReference type="EMBL" id="CAK9262759.1"/>
    </source>
</evidence>
<name>A0ABP0W7H7_9BRYO</name>